<dbReference type="Proteomes" id="UP000053989">
    <property type="component" value="Unassembled WGS sequence"/>
</dbReference>
<gene>
    <name evidence="5" type="ORF">SCLCIDRAFT_56293</name>
</gene>
<comment type="subcellular location">
    <subcellularLocation>
        <location evidence="1">Mitochondrion</location>
    </subcellularLocation>
</comment>
<dbReference type="SUPFAM" id="SSF103025">
    <property type="entry name" value="Folate-binding domain"/>
    <property type="match status" value="1"/>
</dbReference>
<evidence type="ECO:0000256" key="4">
    <source>
        <dbReference type="ARBA" id="ARBA00093447"/>
    </source>
</evidence>
<dbReference type="InParanoid" id="A0A0C3EL40"/>
<evidence type="ECO:0000256" key="2">
    <source>
        <dbReference type="ARBA" id="ARBA00022946"/>
    </source>
</evidence>
<dbReference type="GO" id="GO:0005759">
    <property type="term" value="C:mitochondrial matrix"/>
    <property type="evidence" value="ECO:0007669"/>
    <property type="project" value="TreeGrafter"/>
</dbReference>
<protein>
    <recommendedName>
        <fullName evidence="7">Aminomethyltransferase folate-binding domain-containing protein</fullName>
    </recommendedName>
</protein>
<evidence type="ECO:0000256" key="1">
    <source>
        <dbReference type="ARBA" id="ARBA00004173"/>
    </source>
</evidence>
<dbReference type="GO" id="GO:0016226">
    <property type="term" value="P:iron-sulfur cluster assembly"/>
    <property type="evidence" value="ECO:0007669"/>
    <property type="project" value="TreeGrafter"/>
</dbReference>
<evidence type="ECO:0008006" key="7">
    <source>
        <dbReference type="Google" id="ProtNLM"/>
    </source>
</evidence>
<name>A0A0C3EL40_9AGAM</name>
<reference evidence="5 6" key="1">
    <citation type="submission" date="2014-04" db="EMBL/GenBank/DDBJ databases">
        <authorList>
            <consortium name="DOE Joint Genome Institute"/>
            <person name="Kuo A."/>
            <person name="Kohler A."/>
            <person name="Nagy L.G."/>
            <person name="Floudas D."/>
            <person name="Copeland A."/>
            <person name="Barry K.W."/>
            <person name="Cichocki N."/>
            <person name="Veneault-Fourrey C."/>
            <person name="LaButti K."/>
            <person name="Lindquist E.A."/>
            <person name="Lipzen A."/>
            <person name="Lundell T."/>
            <person name="Morin E."/>
            <person name="Murat C."/>
            <person name="Sun H."/>
            <person name="Tunlid A."/>
            <person name="Henrissat B."/>
            <person name="Grigoriev I.V."/>
            <person name="Hibbett D.S."/>
            <person name="Martin F."/>
            <person name="Nordberg H.P."/>
            <person name="Cantor M.N."/>
            <person name="Hua S.X."/>
        </authorList>
    </citation>
    <scope>NUCLEOTIDE SEQUENCE [LARGE SCALE GENOMIC DNA]</scope>
    <source>
        <strain evidence="5 6">Foug A</strain>
    </source>
</reference>
<dbReference type="OrthoDB" id="191995at2759"/>
<keyword evidence="2" id="KW-0809">Transit peptide</keyword>
<sequence length="359" mass="39721">LRALLRTTPTVAPVANRTVLAVSGSDATQFLNGLLAITIQGRQCYGTFLHAQGRVIHDVFLYTPASRTVPTYLVEYDGSTSESQPLLNILKRYVLRSKVRIRDVTQEWDIWAAWGSDPSSAPKGSDELRKWEWARSGAVEPVWQNSTQWPWGTEPGVLLDRRAPGMGRRIIVPKGEKPREASTHDTLGSDAYLLHRILHGVPEGTVDIPPLHAFPIESNLDVMGGLDFRKGCYVGQELTVRTYHTGVVRKRILPVALSTSSSVQAAPPNISIKPSVITPPSMESDPEPIRIPRLRGTSTLLTSMSTPSLGLGRAVGLALLRLDHLRPSIELFTDGTSPETPGESGKQWKVEHWWPDWWP</sequence>
<keyword evidence="3" id="KW-0496">Mitochondrion</keyword>
<dbReference type="InterPro" id="IPR017703">
    <property type="entry name" value="YgfZ/GCV_T_CS"/>
</dbReference>
<dbReference type="PANTHER" id="PTHR22602:SF0">
    <property type="entry name" value="TRANSFERASE CAF17, MITOCHONDRIAL-RELATED"/>
    <property type="match status" value="1"/>
</dbReference>
<dbReference type="EMBL" id="KN822008">
    <property type="protein sequence ID" value="KIM68596.1"/>
    <property type="molecule type" value="Genomic_DNA"/>
</dbReference>
<feature type="non-terminal residue" evidence="5">
    <location>
        <position position="359"/>
    </location>
</feature>
<evidence type="ECO:0000313" key="5">
    <source>
        <dbReference type="EMBL" id="KIM68596.1"/>
    </source>
</evidence>
<evidence type="ECO:0000313" key="6">
    <source>
        <dbReference type="Proteomes" id="UP000053989"/>
    </source>
</evidence>
<accession>A0A0C3EL40</accession>
<dbReference type="HOGENOM" id="CLU_007884_7_0_1"/>
<dbReference type="InterPro" id="IPR045179">
    <property type="entry name" value="YgfZ/GcvT"/>
</dbReference>
<evidence type="ECO:0000256" key="3">
    <source>
        <dbReference type="ARBA" id="ARBA00023128"/>
    </source>
</evidence>
<proteinExistence type="inferred from homology"/>
<dbReference type="InterPro" id="IPR027266">
    <property type="entry name" value="TrmE/GcvT-like"/>
</dbReference>
<dbReference type="Gene3D" id="3.30.1360.120">
    <property type="entry name" value="Probable tRNA modification gtpase trme, domain 1"/>
    <property type="match status" value="1"/>
</dbReference>
<comment type="similarity">
    <text evidence="4">Belongs to the GcvT family. CAF17/IBA57 subfamily.</text>
</comment>
<organism evidence="5 6">
    <name type="scientific">Scleroderma citrinum Foug A</name>
    <dbReference type="NCBI Taxonomy" id="1036808"/>
    <lineage>
        <taxon>Eukaryota</taxon>
        <taxon>Fungi</taxon>
        <taxon>Dikarya</taxon>
        <taxon>Basidiomycota</taxon>
        <taxon>Agaricomycotina</taxon>
        <taxon>Agaricomycetes</taxon>
        <taxon>Agaricomycetidae</taxon>
        <taxon>Boletales</taxon>
        <taxon>Sclerodermatineae</taxon>
        <taxon>Sclerodermataceae</taxon>
        <taxon>Scleroderma</taxon>
    </lineage>
</organism>
<dbReference type="AlphaFoldDB" id="A0A0C3EL40"/>
<feature type="non-terminal residue" evidence="5">
    <location>
        <position position="1"/>
    </location>
</feature>
<dbReference type="PANTHER" id="PTHR22602">
    <property type="entry name" value="TRANSFERASE CAF17, MITOCHONDRIAL-RELATED"/>
    <property type="match status" value="1"/>
</dbReference>
<dbReference type="NCBIfam" id="TIGR03317">
    <property type="entry name" value="ygfZ_signature"/>
    <property type="match status" value="1"/>
</dbReference>
<dbReference type="FunCoup" id="A0A0C3EL40">
    <property type="interactions" value="133"/>
</dbReference>
<dbReference type="STRING" id="1036808.A0A0C3EL40"/>
<reference evidence="6" key="2">
    <citation type="submission" date="2015-01" db="EMBL/GenBank/DDBJ databases">
        <title>Evolutionary Origins and Diversification of the Mycorrhizal Mutualists.</title>
        <authorList>
            <consortium name="DOE Joint Genome Institute"/>
            <consortium name="Mycorrhizal Genomics Consortium"/>
            <person name="Kohler A."/>
            <person name="Kuo A."/>
            <person name="Nagy L.G."/>
            <person name="Floudas D."/>
            <person name="Copeland A."/>
            <person name="Barry K.W."/>
            <person name="Cichocki N."/>
            <person name="Veneault-Fourrey C."/>
            <person name="LaButti K."/>
            <person name="Lindquist E.A."/>
            <person name="Lipzen A."/>
            <person name="Lundell T."/>
            <person name="Morin E."/>
            <person name="Murat C."/>
            <person name="Riley R."/>
            <person name="Ohm R."/>
            <person name="Sun H."/>
            <person name="Tunlid A."/>
            <person name="Henrissat B."/>
            <person name="Grigoriev I.V."/>
            <person name="Hibbett D.S."/>
            <person name="Martin F."/>
        </authorList>
    </citation>
    <scope>NUCLEOTIDE SEQUENCE [LARGE SCALE GENOMIC DNA]</scope>
    <source>
        <strain evidence="6">Foug A</strain>
    </source>
</reference>
<keyword evidence="6" id="KW-1185">Reference proteome</keyword>